<comment type="caution">
    <text evidence="3">The sequence shown here is derived from an EMBL/GenBank/DDBJ whole genome shotgun (WGS) entry which is preliminary data.</text>
</comment>
<dbReference type="Proteomes" id="UP000026739">
    <property type="component" value="Unassembled WGS sequence"/>
</dbReference>
<keyword evidence="1" id="KW-0472">Membrane</keyword>
<organism evidence="3 4">
    <name type="scientific">Pseudomonas mandelii PD30</name>
    <dbReference type="NCBI Taxonomy" id="1419583"/>
    <lineage>
        <taxon>Bacteria</taxon>
        <taxon>Pseudomonadati</taxon>
        <taxon>Pseudomonadota</taxon>
        <taxon>Gammaproteobacteria</taxon>
        <taxon>Pseudomonadales</taxon>
        <taxon>Pseudomonadaceae</taxon>
        <taxon>Pseudomonas</taxon>
    </lineage>
</organism>
<feature type="chain" id="PRO_5001576525" description="Secreted protein" evidence="2">
    <location>
        <begin position="27"/>
        <end position="165"/>
    </location>
</feature>
<name>A0A059L426_9PSED</name>
<keyword evidence="1" id="KW-0812">Transmembrane</keyword>
<evidence type="ECO:0000256" key="2">
    <source>
        <dbReference type="SAM" id="SignalP"/>
    </source>
</evidence>
<proteinExistence type="predicted"/>
<feature type="transmembrane region" description="Helical" evidence="1">
    <location>
        <begin position="139"/>
        <end position="160"/>
    </location>
</feature>
<dbReference type="EMBL" id="AZQQ01000074">
    <property type="protein sequence ID" value="KDD69082.1"/>
    <property type="molecule type" value="Genomic_DNA"/>
</dbReference>
<accession>A0A059L426</accession>
<evidence type="ECO:0000313" key="3">
    <source>
        <dbReference type="EMBL" id="KDD69082.1"/>
    </source>
</evidence>
<keyword evidence="2" id="KW-0732">Signal</keyword>
<evidence type="ECO:0000313" key="4">
    <source>
        <dbReference type="Proteomes" id="UP000026739"/>
    </source>
</evidence>
<dbReference type="eggNOG" id="ENOG5031UGQ">
    <property type="taxonomic scope" value="Bacteria"/>
</dbReference>
<gene>
    <name evidence="3" type="ORF">V466_11685</name>
</gene>
<reference evidence="3 4" key="1">
    <citation type="submission" date="2013-12" db="EMBL/GenBank/DDBJ databases">
        <authorList>
            <person name="Formusa P.A."/>
            <person name="Habash M."/>
            <person name="Lee H."/>
            <person name="Trevors J.T."/>
        </authorList>
    </citation>
    <scope>NUCLEOTIDE SEQUENCE [LARGE SCALE GENOMIC DNA]</scope>
    <source>
        <strain evidence="3 4">PD30</strain>
    </source>
</reference>
<evidence type="ECO:0000256" key="1">
    <source>
        <dbReference type="SAM" id="Phobius"/>
    </source>
</evidence>
<keyword evidence="1" id="KW-1133">Transmembrane helix</keyword>
<feature type="signal peptide" evidence="2">
    <location>
        <begin position="1"/>
        <end position="26"/>
    </location>
</feature>
<dbReference type="AlphaFoldDB" id="A0A059L426"/>
<evidence type="ECO:0008006" key="5">
    <source>
        <dbReference type="Google" id="ProtNLM"/>
    </source>
</evidence>
<protein>
    <recommendedName>
        <fullName evidence="5">Secreted protein</fullName>
    </recommendedName>
</protein>
<sequence>MRSTLVIKFVLLSVILNGAVVASAQATSLSYEFGRISSACDELGSQLCTALKEHAGGALLTFGKGLGLPSLITDIYVDDAHSAKVNSVIHQADSSVNVSVNSSSRDGLMAAVDNKQFKIDSSLQEKSLVGVSDINQPNAVPLSAAAWLFSSALFGFIVVANRRKI</sequence>
<dbReference type="RefSeq" id="WP_033056701.1">
    <property type="nucleotide sequence ID" value="NZ_AZQQ01000074.1"/>
</dbReference>